<feature type="transmembrane region" description="Helical" evidence="6">
    <location>
        <begin position="12"/>
        <end position="31"/>
    </location>
</feature>
<evidence type="ECO:0000256" key="1">
    <source>
        <dbReference type="ARBA" id="ARBA00004651"/>
    </source>
</evidence>
<keyword evidence="3 6" id="KW-0812">Transmembrane</keyword>
<gene>
    <name evidence="7" type="ORF">IO98_20125</name>
</gene>
<sequence>MGKETKNLMLEVSAGIVIFTAVAMLGALFIYPRRAVFAGLILGMMLALAMFLSMGIVLERSMKTEDPKAVQKQSIISSVLRYLLLIVILVAVIVRFSSWFNPVAVVIGVLGLKVGAFSQPIIHKILANRSKGE</sequence>
<dbReference type="GO" id="GO:0005886">
    <property type="term" value="C:plasma membrane"/>
    <property type="evidence" value="ECO:0007669"/>
    <property type="project" value="UniProtKB-SubCell"/>
</dbReference>
<dbReference type="Proteomes" id="UP000028525">
    <property type="component" value="Unassembled WGS sequence"/>
</dbReference>
<evidence type="ECO:0000256" key="6">
    <source>
        <dbReference type="SAM" id="Phobius"/>
    </source>
</evidence>
<keyword evidence="5 6" id="KW-0472">Membrane</keyword>
<keyword evidence="8" id="KW-1185">Reference proteome</keyword>
<dbReference type="Pfam" id="PF03899">
    <property type="entry name" value="ATP-synt_I"/>
    <property type="match status" value="1"/>
</dbReference>
<evidence type="ECO:0000256" key="4">
    <source>
        <dbReference type="ARBA" id="ARBA00022989"/>
    </source>
</evidence>
<comment type="subcellular location">
    <subcellularLocation>
        <location evidence="1">Cell membrane</location>
        <topology evidence="1">Multi-pass membrane protein</topology>
    </subcellularLocation>
</comment>
<dbReference type="STRING" id="29354.IO98_20125"/>
<feature type="transmembrane region" description="Helical" evidence="6">
    <location>
        <begin position="79"/>
        <end position="97"/>
    </location>
</feature>
<reference evidence="7 8" key="1">
    <citation type="submission" date="2014-07" db="EMBL/GenBank/DDBJ databases">
        <title>Draft genome of Clostridium celerecrescens 152B isolated from sediments associated with methane hydrate from Krishna Godavari basin.</title>
        <authorList>
            <person name="Honkalas V.S."/>
            <person name="Dabir A.P."/>
            <person name="Arora P."/>
            <person name="Dhakephalkar P.K."/>
        </authorList>
    </citation>
    <scope>NUCLEOTIDE SEQUENCE [LARGE SCALE GENOMIC DNA]</scope>
    <source>
        <strain evidence="7 8">152B</strain>
    </source>
</reference>
<keyword evidence="2" id="KW-1003">Cell membrane</keyword>
<dbReference type="OrthoDB" id="1778891at2"/>
<evidence type="ECO:0000256" key="2">
    <source>
        <dbReference type="ARBA" id="ARBA00022475"/>
    </source>
</evidence>
<organism evidence="7 8">
    <name type="scientific">Lacrimispora celerecrescens</name>
    <dbReference type="NCBI Taxonomy" id="29354"/>
    <lineage>
        <taxon>Bacteria</taxon>
        <taxon>Bacillati</taxon>
        <taxon>Bacillota</taxon>
        <taxon>Clostridia</taxon>
        <taxon>Lachnospirales</taxon>
        <taxon>Lachnospiraceae</taxon>
        <taxon>Lacrimispora</taxon>
    </lineage>
</organism>
<keyword evidence="4 6" id="KW-1133">Transmembrane helix</keyword>
<dbReference type="AlphaFoldDB" id="A0A084JFQ3"/>
<feature type="transmembrane region" description="Helical" evidence="6">
    <location>
        <begin position="103"/>
        <end position="122"/>
    </location>
</feature>
<name>A0A084JFQ3_9FIRM</name>
<accession>A0A084JFQ3</accession>
<dbReference type="InterPro" id="IPR005598">
    <property type="entry name" value="ATP_synth_I"/>
</dbReference>
<comment type="caution">
    <text evidence="7">The sequence shown here is derived from an EMBL/GenBank/DDBJ whole genome shotgun (WGS) entry which is preliminary data.</text>
</comment>
<evidence type="ECO:0000256" key="5">
    <source>
        <dbReference type="ARBA" id="ARBA00023136"/>
    </source>
</evidence>
<dbReference type="EMBL" id="JPME01000029">
    <property type="protein sequence ID" value="KEZ87787.1"/>
    <property type="molecule type" value="Genomic_DNA"/>
</dbReference>
<evidence type="ECO:0008006" key="9">
    <source>
        <dbReference type="Google" id="ProtNLM"/>
    </source>
</evidence>
<evidence type="ECO:0000313" key="7">
    <source>
        <dbReference type="EMBL" id="KEZ87787.1"/>
    </source>
</evidence>
<evidence type="ECO:0000313" key="8">
    <source>
        <dbReference type="Proteomes" id="UP000028525"/>
    </source>
</evidence>
<dbReference type="RefSeq" id="WP_038284028.1">
    <property type="nucleotide sequence ID" value="NZ_JPME01000029.1"/>
</dbReference>
<proteinExistence type="predicted"/>
<protein>
    <recommendedName>
        <fullName evidence="9">ATP synthase I</fullName>
    </recommendedName>
</protein>
<evidence type="ECO:0000256" key="3">
    <source>
        <dbReference type="ARBA" id="ARBA00022692"/>
    </source>
</evidence>
<feature type="transmembrane region" description="Helical" evidence="6">
    <location>
        <begin position="37"/>
        <end position="58"/>
    </location>
</feature>